<sequence>MLILLAVALIVIPALTYYGTTALFFQTSKDVATGKKPPTIPYLVPGVFHTFSIAFEGAPKLFARLLNEYGGFAPFTVKVGLKSFVVLRDPKHVRRAAKASEVSFQSSTATREENKPVAFLVNAEGQKNGSPHRLPIEKYLTGASLTSLCELYASKLSSNMNDKMFQTDSWTQIEDFWSFFQQVLTRCSIETLFGSAIFRQYPGFTKDYWKYQDAAEGHGLHMPYPLEPKEHEEHLEKLLAGVEKWFKTNHSGSEFAKIGSGDPDWDEHKGSKFIQESDDGIARVSSERERAMALFKIILSSNENLVPSAIWSMIEILRKPELAEHLTDVVYKQGSSKAGGYNIENITALPLVKSLQREISRLRIAREMTYHCNRQNVPLDTHYTLPAGSIGIAFSQDIALDAKSWAKARPRTVEKPLEVFWAERFLIPGKQKARSLVETGEFSLEGLEALEPAFGGHQDTVLSNEYLEAMQTATLAVLLKEWEIQLCDPEAVDEAMPLLREKAFGAVRPQEGIAVRIRKQAWDTGGEDGGQILLRWKGNPGFVQTLARLGLLEVYGKEWLREGIMWAEVQRCAIVAEGADEVGVAGLEDQQEAERIIAGLRWIGVFSGDKANVVQGNILDILCARLEIIMSFGPGERDLVMLQHKFVVEWEDGSQETFTSTFELFGDSHGYSAMA</sequence>
<proteinExistence type="inferred from homology"/>
<keyword evidence="7" id="KW-1185">Reference proteome</keyword>
<dbReference type="Pfam" id="PF16653">
    <property type="entry name" value="Sacchrp_dh_C"/>
    <property type="match status" value="1"/>
</dbReference>
<dbReference type="InterPro" id="IPR050529">
    <property type="entry name" value="CYP450_sterol_14alpha_dmase"/>
</dbReference>
<organism evidence="6 7">
    <name type="scientific">Stemphylium lycopersici</name>
    <name type="common">Tomato gray leaf spot disease fungus</name>
    <name type="synonym">Thyrospora lycopersici</name>
    <dbReference type="NCBI Taxonomy" id="183478"/>
    <lineage>
        <taxon>Eukaryota</taxon>
        <taxon>Fungi</taxon>
        <taxon>Dikarya</taxon>
        <taxon>Ascomycota</taxon>
        <taxon>Pezizomycotina</taxon>
        <taxon>Dothideomycetes</taxon>
        <taxon>Pleosporomycetidae</taxon>
        <taxon>Pleosporales</taxon>
        <taxon>Pleosporineae</taxon>
        <taxon>Pleosporaceae</taxon>
        <taxon>Stemphylium</taxon>
    </lineage>
</organism>
<dbReference type="EMBL" id="QGDH01000013">
    <property type="protein sequence ID" value="RAR15264.1"/>
    <property type="molecule type" value="Genomic_DNA"/>
</dbReference>
<keyword evidence="4" id="KW-0408">Iron</keyword>
<gene>
    <name evidence="6" type="ORF">DDE83_001298</name>
</gene>
<dbReference type="Proteomes" id="UP000249619">
    <property type="component" value="Unassembled WGS sequence"/>
</dbReference>
<dbReference type="Gene3D" id="1.10.630.10">
    <property type="entry name" value="Cytochrome P450"/>
    <property type="match status" value="1"/>
</dbReference>
<dbReference type="GO" id="GO:0020037">
    <property type="term" value="F:heme binding"/>
    <property type="evidence" value="ECO:0007669"/>
    <property type="project" value="InterPro"/>
</dbReference>
<dbReference type="STRING" id="183478.A0A364ND78"/>
<evidence type="ECO:0000313" key="7">
    <source>
        <dbReference type="Proteomes" id="UP000249619"/>
    </source>
</evidence>
<dbReference type="Pfam" id="PF00067">
    <property type="entry name" value="p450"/>
    <property type="match status" value="1"/>
</dbReference>
<dbReference type="GO" id="GO:0016705">
    <property type="term" value="F:oxidoreductase activity, acting on paired donors, with incorporation or reduction of molecular oxygen"/>
    <property type="evidence" value="ECO:0007669"/>
    <property type="project" value="InterPro"/>
</dbReference>
<evidence type="ECO:0000256" key="1">
    <source>
        <dbReference type="ARBA" id="ARBA00010617"/>
    </source>
</evidence>
<name>A0A364ND78_STELY</name>
<reference evidence="7" key="1">
    <citation type="submission" date="2018-05" db="EMBL/GenBank/DDBJ databases">
        <title>Draft genome sequence of Stemphylium lycopersici strain CIDEFI 213.</title>
        <authorList>
            <person name="Medina R."/>
            <person name="Franco M.E.E."/>
            <person name="Lucentini C.G."/>
            <person name="Saparrat M.C.N."/>
            <person name="Balatti P.A."/>
        </authorList>
    </citation>
    <scope>NUCLEOTIDE SEQUENCE [LARGE SCALE GENOMIC DNA]</scope>
    <source>
        <strain evidence="7">CIDEFI 213</strain>
    </source>
</reference>
<dbReference type="Gene3D" id="3.30.360.10">
    <property type="entry name" value="Dihydrodipicolinate Reductase, domain 2"/>
    <property type="match status" value="1"/>
</dbReference>
<dbReference type="PANTHER" id="PTHR24304:SF2">
    <property type="entry name" value="24-HYDROXYCHOLESTEROL 7-ALPHA-HYDROXYLASE"/>
    <property type="match status" value="1"/>
</dbReference>
<dbReference type="GO" id="GO:0005506">
    <property type="term" value="F:iron ion binding"/>
    <property type="evidence" value="ECO:0007669"/>
    <property type="project" value="InterPro"/>
</dbReference>
<accession>A0A364ND78</accession>
<dbReference type="GO" id="GO:0008395">
    <property type="term" value="F:steroid hydroxylase activity"/>
    <property type="evidence" value="ECO:0007669"/>
    <property type="project" value="TreeGrafter"/>
</dbReference>
<dbReference type="SUPFAM" id="SSF55347">
    <property type="entry name" value="Glyceraldehyde-3-phosphate dehydrogenase-like, C-terminal domain"/>
    <property type="match status" value="1"/>
</dbReference>
<comment type="similarity">
    <text evidence="1">Belongs to the cytochrome P450 family.</text>
</comment>
<dbReference type="PANTHER" id="PTHR24304">
    <property type="entry name" value="CYTOCHROME P450 FAMILY 7"/>
    <property type="match status" value="1"/>
</dbReference>
<feature type="domain" description="Saccharopine dehydrogenase-like C-terminal" evidence="5">
    <location>
        <begin position="533"/>
        <end position="675"/>
    </location>
</feature>
<comment type="caution">
    <text evidence="6">The sequence shown here is derived from an EMBL/GenBank/DDBJ whole genome shotgun (WGS) entry which is preliminary data.</text>
</comment>
<protein>
    <submittedName>
        <fullName evidence="6">Cytochrome p450</fullName>
    </submittedName>
</protein>
<evidence type="ECO:0000313" key="6">
    <source>
        <dbReference type="EMBL" id="RAR15264.1"/>
    </source>
</evidence>
<dbReference type="InterPro" id="IPR001128">
    <property type="entry name" value="Cyt_P450"/>
</dbReference>
<dbReference type="AlphaFoldDB" id="A0A364ND78"/>
<evidence type="ECO:0000256" key="4">
    <source>
        <dbReference type="ARBA" id="ARBA00023004"/>
    </source>
</evidence>
<dbReference type="InterPro" id="IPR032095">
    <property type="entry name" value="Sacchrp_dh-like_C"/>
</dbReference>
<evidence type="ECO:0000256" key="3">
    <source>
        <dbReference type="ARBA" id="ARBA00022723"/>
    </source>
</evidence>
<dbReference type="OrthoDB" id="3366823at2759"/>
<dbReference type="InterPro" id="IPR036396">
    <property type="entry name" value="Cyt_P450_sf"/>
</dbReference>
<keyword evidence="2" id="KW-0349">Heme</keyword>
<dbReference type="Gene3D" id="1.10.1870.10">
    <property type="entry name" value="Domain 3, Saccharopine reductase"/>
    <property type="match status" value="1"/>
</dbReference>
<evidence type="ECO:0000259" key="5">
    <source>
        <dbReference type="Pfam" id="PF16653"/>
    </source>
</evidence>
<dbReference type="SUPFAM" id="SSF48264">
    <property type="entry name" value="Cytochrome P450"/>
    <property type="match status" value="1"/>
</dbReference>
<evidence type="ECO:0000256" key="2">
    <source>
        <dbReference type="ARBA" id="ARBA00022617"/>
    </source>
</evidence>
<keyword evidence="3" id="KW-0479">Metal-binding</keyword>